<evidence type="ECO:0000256" key="2">
    <source>
        <dbReference type="ARBA" id="ARBA00022692"/>
    </source>
</evidence>
<comment type="subcellular location">
    <subcellularLocation>
        <location evidence="1">Membrane</location>
        <topology evidence="1">Multi-pass membrane protein</topology>
    </subcellularLocation>
</comment>
<reference evidence="8" key="1">
    <citation type="journal article" date="2019" name="Int. J. Syst. Evol. Microbiol.">
        <title>The Global Catalogue of Microorganisms (GCM) 10K type strain sequencing project: providing services to taxonomists for standard genome sequencing and annotation.</title>
        <authorList>
            <consortium name="The Broad Institute Genomics Platform"/>
            <consortium name="The Broad Institute Genome Sequencing Center for Infectious Disease"/>
            <person name="Wu L."/>
            <person name="Ma J."/>
        </authorList>
    </citation>
    <scope>NUCLEOTIDE SEQUENCE [LARGE SCALE GENOMIC DNA]</scope>
    <source>
        <strain evidence="8">KACC 11299</strain>
    </source>
</reference>
<dbReference type="EMBL" id="JBHSNP010000028">
    <property type="protein sequence ID" value="MFC5604546.1"/>
    <property type="molecule type" value="Genomic_DNA"/>
</dbReference>
<dbReference type="Pfam" id="PF12698">
    <property type="entry name" value="ABC2_membrane_3"/>
    <property type="match status" value="1"/>
</dbReference>
<dbReference type="Gene3D" id="3.40.1710.10">
    <property type="entry name" value="abc type-2 transporter like domain"/>
    <property type="match status" value="1"/>
</dbReference>
<accession>A0ABW0U1N8</accession>
<proteinExistence type="predicted"/>
<evidence type="ECO:0000256" key="5">
    <source>
        <dbReference type="SAM" id="Phobius"/>
    </source>
</evidence>
<dbReference type="RefSeq" id="WP_381446426.1">
    <property type="nucleotide sequence ID" value="NZ_JBHSNP010000028.1"/>
</dbReference>
<feature type="transmembrane region" description="Helical" evidence="5">
    <location>
        <begin position="249"/>
        <end position="271"/>
    </location>
</feature>
<evidence type="ECO:0000256" key="4">
    <source>
        <dbReference type="ARBA" id="ARBA00023136"/>
    </source>
</evidence>
<dbReference type="Proteomes" id="UP001596071">
    <property type="component" value="Unassembled WGS sequence"/>
</dbReference>
<keyword evidence="4 5" id="KW-0472">Membrane</keyword>
<feature type="transmembrane region" description="Helical" evidence="5">
    <location>
        <begin position="305"/>
        <end position="326"/>
    </location>
</feature>
<keyword evidence="8" id="KW-1185">Reference proteome</keyword>
<protein>
    <submittedName>
        <fullName evidence="7">ABC transporter permease</fullName>
    </submittedName>
</protein>
<sequence length="376" mass="43149">MNRMPAQFFRLKKEWKTSLCWLLTPILLTVFVMKTFGALQEDAKVPIGLIVVDSSSLATQLAHEIERNEMLSVRYMELDDALHKLKQHELDSVFVIRDGYEESVLANRRNGLIEAYSSNRSFAYPAISETIMSLAQQDMSRSKAAGVIRQLFREYGMEDEWNYDEIIRKSVEKQQNESLLHTSFSYGEQAVKSDEKPLELLNSRAVWAFFTIIAAFFLFDWMIKESRPSMQVRWLYTSISFKFHAVRMLGLYCFLTILSDVVTLTVFHYVLQEPVTLAFILPLLTFRVTLNLFAFLLAIVYRQLFMFYMTGIAIALLLTVTGGAILPLDALSKRAQWVEVISPVRALMTTTIPVVWLLLLVLVLAAWLVKGGKRIA</sequence>
<organism evidence="7 8">
    <name type="scientific">Sporosarcina koreensis</name>
    <dbReference type="NCBI Taxonomy" id="334735"/>
    <lineage>
        <taxon>Bacteria</taxon>
        <taxon>Bacillati</taxon>
        <taxon>Bacillota</taxon>
        <taxon>Bacilli</taxon>
        <taxon>Bacillales</taxon>
        <taxon>Caryophanaceae</taxon>
        <taxon>Sporosarcina</taxon>
    </lineage>
</organism>
<evidence type="ECO:0000313" key="8">
    <source>
        <dbReference type="Proteomes" id="UP001596071"/>
    </source>
</evidence>
<feature type="transmembrane region" description="Helical" evidence="5">
    <location>
        <begin position="205"/>
        <end position="223"/>
    </location>
</feature>
<comment type="caution">
    <text evidence="7">The sequence shown here is derived from an EMBL/GenBank/DDBJ whole genome shotgun (WGS) entry which is preliminary data.</text>
</comment>
<evidence type="ECO:0000259" key="6">
    <source>
        <dbReference type="Pfam" id="PF12698"/>
    </source>
</evidence>
<feature type="transmembrane region" description="Helical" evidence="5">
    <location>
        <begin position="346"/>
        <end position="369"/>
    </location>
</feature>
<feature type="transmembrane region" description="Helical" evidence="5">
    <location>
        <begin position="277"/>
        <end position="298"/>
    </location>
</feature>
<evidence type="ECO:0000256" key="1">
    <source>
        <dbReference type="ARBA" id="ARBA00004141"/>
    </source>
</evidence>
<feature type="domain" description="ABC-2 type transporter transmembrane" evidence="6">
    <location>
        <begin position="17"/>
        <end position="346"/>
    </location>
</feature>
<gene>
    <name evidence="7" type="ORF">ACFPTP_15035</name>
</gene>
<evidence type="ECO:0000256" key="3">
    <source>
        <dbReference type="ARBA" id="ARBA00022989"/>
    </source>
</evidence>
<keyword evidence="2 5" id="KW-0812">Transmembrane</keyword>
<name>A0ABW0U1N8_9BACL</name>
<evidence type="ECO:0000313" key="7">
    <source>
        <dbReference type="EMBL" id="MFC5604546.1"/>
    </source>
</evidence>
<dbReference type="InterPro" id="IPR013525">
    <property type="entry name" value="ABC2_TM"/>
</dbReference>
<keyword evidence="3 5" id="KW-1133">Transmembrane helix</keyword>